<keyword evidence="1" id="KW-0472">Membrane</keyword>
<evidence type="ECO:0008006" key="4">
    <source>
        <dbReference type="Google" id="ProtNLM"/>
    </source>
</evidence>
<evidence type="ECO:0000313" key="3">
    <source>
        <dbReference type="Proteomes" id="UP000630097"/>
    </source>
</evidence>
<organism evidence="2 3">
    <name type="scientific">Planotetraspora kaengkrachanensis</name>
    <dbReference type="NCBI Taxonomy" id="575193"/>
    <lineage>
        <taxon>Bacteria</taxon>
        <taxon>Bacillati</taxon>
        <taxon>Actinomycetota</taxon>
        <taxon>Actinomycetes</taxon>
        <taxon>Streptosporangiales</taxon>
        <taxon>Streptosporangiaceae</taxon>
        <taxon>Planotetraspora</taxon>
    </lineage>
</organism>
<proteinExistence type="predicted"/>
<reference evidence="2 3" key="1">
    <citation type="submission" date="2021-01" db="EMBL/GenBank/DDBJ databases">
        <title>Whole genome shotgun sequence of Planotetraspora kaengkrachanensis NBRC 104272.</title>
        <authorList>
            <person name="Komaki H."/>
            <person name="Tamura T."/>
        </authorList>
    </citation>
    <scope>NUCLEOTIDE SEQUENCE [LARGE SCALE GENOMIC DNA]</scope>
    <source>
        <strain evidence="2 3">NBRC 104272</strain>
    </source>
</reference>
<feature type="transmembrane region" description="Helical" evidence="1">
    <location>
        <begin position="12"/>
        <end position="33"/>
    </location>
</feature>
<evidence type="ECO:0000313" key="2">
    <source>
        <dbReference type="EMBL" id="GIG80887.1"/>
    </source>
</evidence>
<protein>
    <recommendedName>
        <fullName evidence="4">Transmembrane protein</fullName>
    </recommendedName>
</protein>
<feature type="transmembrane region" description="Helical" evidence="1">
    <location>
        <begin position="79"/>
        <end position="101"/>
    </location>
</feature>
<dbReference type="Proteomes" id="UP000630097">
    <property type="component" value="Unassembled WGS sequence"/>
</dbReference>
<evidence type="ECO:0000256" key="1">
    <source>
        <dbReference type="SAM" id="Phobius"/>
    </source>
</evidence>
<keyword evidence="3" id="KW-1185">Reference proteome</keyword>
<sequence>MDNKVLASLRRIRSLFVGMAAVSLVTLIVAAVLRNRPDLVNWVVWVRGGAVAAASLWLISLAGQAARGKRSAYVRIRTLSILGTIGIVLICVAPDSGYPLWMKADQGLIGLLLAGVAVLATRHAVRAAFPRPGRAGKLG</sequence>
<feature type="transmembrane region" description="Helical" evidence="1">
    <location>
        <begin position="39"/>
        <end position="59"/>
    </location>
</feature>
<dbReference type="RefSeq" id="WP_203884279.1">
    <property type="nucleotide sequence ID" value="NZ_BAABHH010000025.1"/>
</dbReference>
<comment type="caution">
    <text evidence="2">The sequence shown here is derived from an EMBL/GenBank/DDBJ whole genome shotgun (WGS) entry which is preliminary data.</text>
</comment>
<feature type="transmembrane region" description="Helical" evidence="1">
    <location>
        <begin position="107"/>
        <end position="125"/>
    </location>
</feature>
<gene>
    <name evidence="2" type="ORF">Pka01_40140</name>
</gene>
<name>A0A8J3PTS1_9ACTN</name>
<keyword evidence="1" id="KW-0812">Transmembrane</keyword>
<accession>A0A8J3PTS1</accession>
<dbReference type="AlphaFoldDB" id="A0A8J3PTS1"/>
<dbReference type="EMBL" id="BONV01000017">
    <property type="protein sequence ID" value="GIG80887.1"/>
    <property type="molecule type" value="Genomic_DNA"/>
</dbReference>
<keyword evidence="1" id="KW-1133">Transmembrane helix</keyword>